<protein>
    <submittedName>
        <fullName evidence="1">Phage gp6-like head-tail connector protein</fullName>
    </submittedName>
</protein>
<gene>
    <name evidence="1" type="ORF">FDF74_12145</name>
</gene>
<dbReference type="InterPro" id="IPR021146">
    <property type="entry name" value="Phage_gp6-like_head-tail"/>
</dbReference>
<dbReference type="NCBIfam" id="TIGR01560">
    <property type="entry name" value="put_DNA_pack"/>
    <property type="match status" value="1"/>
</dbReference>
<evidence type="ECO:0000313" key="2">
    <source>
        <dbReference type="Proteomes" id="UP000473885"/>
    </source>
</evidence>
<sequence>MSEEITLFERIKQYLRIDGSEEDFILSSLIGAAKEYLKNAGIKENEKSDLYCLAVALYVSNQYENRVPNAIGKHAAKLSFSLESIIIQLQYSQKAEDIKEGDIKSIQEN</sequence>
<organism evidence="1 2">
    <name type="scientific">Clostridium niameyense</name>
    <dbReference type="NCBI Taxonomy" id="1622073"/>
    <lineage>
        <taxon>Bacteria</taxon>
        <taxon>Bacillati</taxon>
        <taxon>Bacillota</taxon>
        <taxon>Clostridia</taxon>
        <taxon>Eubacteriales</taxon>
        <taxon>Clostridiaceae</taxon>
        <taxon>Clostridium</taxon>
    </lineage>
</organism>
<name>A0A6M0RCN0_9CLOT</name>
<dbReference type="Proteomes" id="UP000473885">
    <property type="component" value="Unassembled WGS sequence"/>
</dbReference>
<reference evidence="1 2" key="1">
    <citation type="submission" date="2019-04" db="EMBL/GenBank/DDBJ databases">
        <title>Genome sequencing of Clostridium botulinum Groups I-IV and Clostridium butyricum.</title>
        <authorList>
            <person name="Brunt J."/>
            <person name="Van Vliet A.H.M."/>
            <person name="Stringer S.C."/>
            <person name="Carter A.T."/>
            <person name="Peck M.W."/>
        </authorList>
    </citation>
    <scope>NUCLEOTIDE SEQUENCE [LARGE SCALE GENOMIC DNA]</scope>
    <source>
        <strain evidence="1 2">IFR 18/094</strain>
    </source>
</reference>
<dbReference type="AlphaFoldDB" id="A0A6M0RCN0"/>
<dbReference type="Gene3D" id="1.10.3230.30">
    <property type="entry name" value="Phage gp6-like head-tail connector protein"/>
    <property type="match status" value="1"/>
</dbReference>
<dbReference type="Pfam" id="PF05135">
    <property type="entry name" value="Phage_connect_1"/>
    <property type="match status" value="1"/>
</dbReference>
<dbReference type="RefSeq" id="WP_163249855.1">
    <property type="nucleotide sequence ID" value="NZ_SXDP01000016.1"/>
</dbReference>
<dbReference type="InterPro" id="IPR006450">
    <property type="entry name" value="Phage_HK97_gp6-like"/>
</dbReference>
<dbReference type="CDD" id="cd08054">
    <property type="entry name" value="gp6"/>
    <property type="match status" value="1"/>
</dbReference>
<accession>A0A6M0RCN0</accession>
<proteinExistence type="predicted"/>
<evidence type="ECO:0000313" key="1">
    <source>
        <dbReference type="EMBL" id="NEZ47932.1"/>
    </source>
</evidence>
<dbReference type="EMBL" id="SXDP01000016">
    <property type="protein sequence ID" value="NEZ47932.1"/>
    <property type="molecule type" value="Genomic_DNA"/>
</dbReference>
<comment type="caution">
    <text evidence="1">The sequence shown here is derived from an EMBL/GenBank/DDBJ whole genome shotgun (WGS) entry which is preliminary data.</text>
</comment>
<keyword evidence="2" id="KW-1185">Reference proteome</keyword>